<accession>A0A6M3KTF3</accession>
<proteinExistence type="predicted"/>
<reference evidence="2" key="1">
    <citation type="submission" date="2020-03" db="EMBL/GenBank/DDBJ databases">
        <title>The deep terrestrial virosphere.</title>
        <authorList>
            <person name="Holmfeldt K."/>
            <person name="Nilsson E."/>
            <person name="Simone D."/>
            <person name="Lopez-Fernandez M."/>
            <person name="Wu X."/>
            <person name="de Brujin I."/>
            <person name="Lundin D."/>
            <person name="Andersson A."/>
            <person name="Bertilsson S."/>
            <person name="Dopson M."/>
        </authorList>
    </citation>
    <scope>NUCLEOTIDE SEQUENCE</scope>
    <source>
        <strain evidence="1">MM415A04507</strain>
        <strain evidence="2">MM415B02232</strain>
    </source>
</reference>
<evidence type="ECO:0000313" key="1">
    <source>
        <dbReference type="EMBL" id="QJA69544.1"/>
    </source>
</evidence>
<name>A0A6M3KTF3_9ZZZZ</name>
<dbReference type="AlphaFoldDB" id="A0A6M3KTF3"/>
<gene>
    <name evidence="1" type="ORF">MM415A04507_0003</name>
    <name evidence="2" type="ORF">MM415B02232_0015</name>
</gene>
<protein>
    <submittedName>
        <fullName evidence="2">Uncharacterized protein</fullName>
    </submittedName>
</protein>
<evidence type="ECO:0000313" key="2">
    <source>
        <dbReference type="EMBL" id="QJA85316.1"/>
    </source>
</evidence>
<organism evidence="2">
    <name type="scientific">viral metagenome</name>
    <dbReference type="NCBI Taxonomy" id="1070528"/>
    <lineage>
        <taxon>unclassified sequences</taxon>
        <taxon>metagenomes</taxon>
        <taxon>organismal metagenomes</taxon>
    </lineage>
</organism>
<dbReference type="EMBL" id="MT142567">
    <property type="protein sequence ID" value="QJA85316.1"/>
    <property type="molecule type" value="Genomic_DNA"/>
</dbReference>
<sequence>MICYKDMTFCGFLECADKKCHRRLTKEVKSKSIAIGLPICQFMDKPNCFK</sequence>
<dbReference type="EMBL" id="MT141715">
    <property type="protein sequence ID" value="QJA69544.1"/>
    <property type="molecule type" value="Genomic_DNA"/>
</dbReference>